<feature type="region of interest" description="Disordered" evidence="1">
    <location>
        <begin position="179"/>
        <end position="207"/>
    </location>
</feature>
<dbReference type="eggNOG" id="COG1329">
    <property type="taxonomic scope" value="Bacteria"/>
</dbReference>
<dbReference type="InterPro" id="IPR003711">
    <property type="entry name" value="CarD-like/TRCF_RID"/>
</dbReference>
<name>I4YRG8_9HYPH</name>
<dbReference type="Pfam" id="PF02559">
    <property type="entry name" value="CarD_TRCF_RID"/>
    <property type="match status" value="1"/>
</dbReference>
<dbReference type="Gene3D" id="2.40.10.170">
    <property type="match status" value="1"/>
</dbReference>
<dbReference type="EMBL" id="JH660645">
    <property type="protein sequence ID" value="EIM26560.1"/>
    <property type="molecule type" value="Genomic_DNA"/>
</dbReference>
<dbReference type="PANTHER" id="PTHR38447">
    <property type="entry name" value="TRANSCRIPTION FACTOR YDEB-RELATED"/>
    <property type="match status" value="1"/>
</dbReference>
<gene>
    <name evidence="3" type="ORF">MicloDRAFT_00031090</name>
</gene>
<dbReference type="InterPro" id="IPR042215">
    <property type="entry name" value="CarD-like_C"/>
</dbReference>
<evidence type="ECO:0000313" key="3">
    <source>
        <dbReference type="EMBL" id="EIM26560.1"/>
    </source>
</evidence>
<proteinExistence type="predicted"/>
<dbReference type="SMART" id="SM01058">
    <property type="entry name" value="CarD_TRCF"/>
    <property type="match status" value="1"/>
</dbReference>
<evidence type="ECO:0000259" key="2">
    <source>
        <dbReference type="SMART" id="SM01058"/>
    </source>
</evidence>
<evidence type="ECO:0000256" key="1">
    <source>
        <dbReference type="SAM" id="MobiDB-lite"/>
    </source>
</evidence>
<accession>I4YRG8</accession>
<dbReference type="InterPro" id="IPR048792">
    <property type="entry name" value="CarD_C"/>
</dbReference>
<organism evidence="3 4">
    <name type="scientific">Microvirga lotononidis</name>
    <dbReference type="NCBI Taxonomy" id="864069"/>
    <lineage>
        <taxon>Bacteria</taxon>
        <taxon>Pseudomonadati</taxon>
        <taxon>Pseudomonadota</taxon>
        <taxon>Alphaproteobacteria</taxon>
        <taxon>Hyphomicrobiales</taxon>
        <taxon>Methylobacteriaceae</taxon>
        <taxon>Microvirga</taxon>
    </lineage>
</organism>
<protein>
    <submittedName>
        <fullName evidence="3">CarD-like transcriptional regulator</fullName>
    </submittedName>
</protein>
<dbReference type="Gene3D" id="1.20.58.1290">
    <property type="entry name" value="CarD-like, C-terminal domain"/>
    <property type="match status" value="1"/>
</dbReference>
<reference evidence="3 4" key="1">
    <citation type="submission" date="2012-02" db="EMBL/GenBank/DDBJ databases">
        <title>Improved High-Quality Draft sequence of Microvirga sp. WSM3557.</title>
        <authorList>
            <consortium name="US DOE Joint Genome Institute"/>
            <person name="Lucas S."/>
            <person name="Han J."/>
            <person name="Lapidus A."/>
            <person name="Cheng J.-F."/>
            <person name="Goodwin L."/>
            <person name="Pitluck S."/>
            <person name="Peters L."/>
            <person name="Zhang X."/>
            <person name="Detter J.C."/>
            <person name="Han C."/>
            <person name="Tapia R."/>
            <person name="Land M."/>
            <person name="Hauser L."/>
            <person name="Kyrpides N."/>
            <person name="Ivanova N."/>
            <person name="Pagani I."/>
            <person name="Brau L."/>
            <person name="Yates R."/>
            <person name="O'Hara G."/>
            <person name="Rui T."/>
            <person name="Howieson J."/>
            <person name="Reeve W."/>
            <person name="Woyke T."/>
        </authorList>
    </citation>
    <scope>NUCLEOTIDE SEQUENCE [LARGE SCALE GENOMIC DNA]</scope>
    <source>
        <strain evidence="3 4">WSM3557</strain>
    </source>
</reference>
<dbReference type="AlphaFoldDB" id="I4YRG8"/>
<keyword evidence="4" id="KW-1185">Reference proteome</keyword>
<dbReference type="HOGENOM" id="CLU_048259_1_0_5"/>
<feature type="domain" description="CarD-like/TRCF RNAP-interacting" evidence="2">
    <location>
        <begin position="25"/>
        <end position="135"/>
    </location>
</feature>
<dbReference type="GO" id="GO:0009303">
    <property type="term" value="P:rRNA transcription"/>
    <property type="evidence" value="ECO:0007669"/>
    <property type="project" value="TreeGrafter"/>
</dbReference>
<dbReference type="InterPro" id="IPR036101">
    <property type="entry name" value="CarD-like/TRCF_RID_sf"/>
</dbReference>
<dbReference type="SUPFAM" id="SSF141259">
    <property type="entry name" value="CarD-like"/>
    <property type="match status" value="1"/>
</dbReference>
<evidence type="ECO:0000313" key="4">
    <source>
        <dbReference type="Proteomes" id="UP000003947"/>
    </source>
</evidence>
<dbReference type="PATRIC" id="fig|864069.3.peg.3375"/>
<sequence>MPWLTNVSDKGSNPLMATIKKADLAFKADETVVYASHGVGRITAIEEQEVAGFKLQVFVIFFEKDKMTVRVPIAKAAGSGLRKIVEPAVVEKVLEVLSEHARAKRGLWARRGQEYEAKINSGDLMMLAEVLRDLYRSPEQTEPSYSERQLYESALETLAREISVVYGISQTEAQMLIGQSLAKSPRASKGDPSPAATDGQDNEDEAA</sequence>
<dbReference type="Pfam" id="PF21095">
    <property type="entry name" value="CarD_C"/>
    <property type="match status" value="1"/>
</dbReference>
<dbReference type="PANTHER" id="PTHR38447:SF1">
    <property type="entry name" value="RNA POLYMERASE-BINDING TRANSCRIPTION FACTOR CARD"/>
    <property type="match status" value="1"/>
</dbReference>
<dbReference type="STRING" id="864069.MicloDRAFT_00031090"/>
<dbReference type="InterPro" id="IPR052531">
    <property type="entry name" value="CarD-like_regulator"/>
</dbReference>
<dbReference type="Proteomes" id="UP000003947">
    <property type="component" value="Unassembled WGS sequence"/>
</dbReference>